<organism evidence="3 4">
    <name type="scientific">Ohessyouella blattaphilus</name>
    <dbReference type="NCBI Taxonomy" id="2949333"/>
    <lineage>
        <taxon>Bacteria</taxon>
        <taxon>Bacillati</taxon>
        <taxon>Bacillota</taxon>
        <taxon>Clostridia</taxon>
        <taxon>Lachnospirales</taxon>
        <taxon>Lachnospiraceae</taxon>
        <taxon>Ohessyouella</taxon>
    </lineage>
</organism>
<accession>A0ABT1EEL1</accession>
<keyword evidence="3" id="KW-0966">Cell projection</keyword>
<feature type="compositionally biased region" description="Basic and acidic residues" evidence="1">
    <location>
        <begin position="282"/>
        <end position="298"/>
    </location>
</feature>
<feature type="domain" description="Flagellar hook-length control protein-like C-terminal" evidence="2">
    <location>
        <begin position="191"/>
        <end position="248"/>
    </location>
</feature>
<feature type="compositionally biased region" description="Polar residues" evidence="1">
    <location>
        <begin position="99"/>
        <end position="111"/>
    </location>
</feature>
<evidence type="ECO:0000259" key="2">
    <source>
        <dbReference type="Pfam" id="PF02120"/>
    </source>
</evidence>
<dbReference type="RefSeq" id="WP_262068026.1">
    <property type="nucleotide sequence ID" value="NZ_JAMXOC010000002.1"/>
</dbReference>
<name>A0ABT1EEL1_9FIRM</name>
<feature type="compositionally biased region" description="Basic and acidic residues" evidence="1">
    <location>
        <begin position="115"/>
        <end position="131"/>
    </location>
</feature>
<feature type="region of interest" description="Disordered" evidence="1">
    <location>
        <begin position="99"/>
        <end position="143"/>
    </location>
</feature>
<dbReference type="InterPro" id="IPR038610">
    <property type="entry name" value="FliK-like_C_sf"/>
</dbReference>
<evidence type="ECO:0000256" key="1">
    <source>
        <dbReference type="SAM" id="MobiDB-lite"/>
    </source>
</evidence>
<feature type="region of interest" description="Disordered" evidence="1">
    <location>
        <begin position="265"/>
        <end position="299"/>
    </location>
</feature>
<dbReference type="Proteomes" id="UP001523565">
    <property type="component" value="Unassembled WGS sequence"/>
</dbReference>
<reference evidence="3 4" key="1">
    <citation type="journal article" date="2022" name="Genome Biol. Evol.">
        <title>Host diet, physiology and behaviors set the stage for Lachnospiraceae cladogenesis.</title>
        <authorList>
            <person name="Vera-Ponce De Leon A."/>
            <person name="Schneider M."/>
            <person name="Jahnes B.C."/>
            <person name="Sadowski V."/>
            <person name="Camuy-Velez L.A."/>
            <person name="Duan J."/>
            <person name="Sabree Z.L."/>
        </authorList>
    </citation>
    <scope>NUCLEOTIDE SEQUENCE [LARGE SCALE GENOMIC DNA]</scope>
    <source>
        <strain evidence="3 4">PAL227</strain>
    </source>
</reference>
<dbReference type="Pfam" id="PF02120">
    <property type="entry name" value="Flg_hook"/>
    <property type="match status" value="1"/>
</dbReference>
<keyword evidence="3" id="KW-0282">Flagellum</keyword>
<keyword evidence="4" id="KW-1185">Reference proteome</keyword>
<evidence type="ECO:0000313" key="3">
    <source>
        <dbReference type="EMBL" id="MCP1109120.1"/>
    </source>
</evidence>
<gene>
    <name evidence="3" type="ORF">NK118_02535</name>
</gene>
<proteinExistence type="predicted"/>
<dbReference type="EMBL" id="JAMZFV010000002">
    <property type="protein sequence ID" value="MCP1109120.1"/>
    <property type="molecule type" value="Genomic_DNA"/>
</dbReference>
<dbReference type="Gene3D" id="3.30.750.140">
    <property type="match status" value="1"/>
</dbReference>
<evidence type="ECO:0000313" key="4">
    <source>
        <dbReference type="Proteomes" id="UP001523565"/>
    </source>
</evidence>
<keyword evidence="3" id="KW-0969">Cilium</keyword>
<protein>
    <submittedName>
        <fullName evidence="3">Flagellar hook-length control protein FliK</fullName>
    </submittedName>
</protein>
<sequence length="308" mass="34307">MNQVIPGLADGLLFQKGSITKKTIATNPVVEFGELLNLQSEAEVESEEVVVPDIAGCIGIPIPQLKQPEMKTFAGERVFANQVVPEQVAELSGKAVEQNPKTTIASEQESILSVEKPEARPEERPEARQVSRPEVFANQDEPKERLVDGVELGAHQEMFTVKTGEQPVLQESSYTKSKPVVTLQELPEVTAQKLKQEIRDFEIKLKPAHLGEVTIKATYDEQGRTIVSVFCEEASTLKVLTQEAPNLAGLIQERLGTPCQVVTESQAPDYLEQEQQQNQKGQQEKNKNEKQQETREDDFLQQLRLGLL</sequence>
<dbReference type="InterPro" id="IPR021136">
    <property type="entry name" value="Flagellar_hook_control-like_C"/>
</dbReference>
<comment type="caution">
    <text evidence="3">The sequence shown here is derived from an EMBL/GenBank/DDBJ whole genome shotgun (WGS) entry which is preliminary data.</text>
</comment>